<dbReference type="PANTHER" id="PTHR43090">
    <property type="entry name" value="1-(5-PHOSPHORIBOSYL)-5-[(5-PHOSPHORIBOSYLAMINO)METHYLIDENEAMINO] IMIDAZOLE-4-CARBOXAMIDE ISOMERASE"/>
    <property type="match status" value="1"/>
</dbReference>
<dbReference type="Gene3D" id="3.20.20.70">
    <property type="entry name" value="Aldolase class I"/>
    <property type="match status" value="1"/>
</dbReference>
<evidence type="ECO:0000256" key="9">
    <source>
        <dbReference type="HAMAP-Rule" id="MF_01014"/>
    </source>
</evidence>
<feature type="active site" description="Proton acceptor" evidence="9">
    <location>
        <position position="11"/>
    </location>
</feature>
<evidence type="ECO:0000256" key="6">
    <source>
        <dbReference type="ARBA" id="ARBA00022605"/>
    </source>
</evidence>
<dbReference type="Proteomes" id="UP001596036">
    <property type="component" value="Unassembled WGS sequence"/>
</dbReference>
<evidence type="ECO:0000256" key="4">
    <source>
        <dbReference type="ARBA" id="ARBA00009667"/>
    </source>
</evidence>
<dbReference type="InterPro" id="IPR044524">
    <property type="entry name" value="Isoase_HisA-like"/>
</dbReference>
<evidence type="ECO:0000256" key="8">
    <source>
        <dbReference type="ARBA" id="ARBA00023235"/>
    </source>
</evidence>
<evidence type="ECO:0000256" key="10">
    <source>
        <dbReference type="RuleBase" id="RU003657"/>
    </source>
</evidence>
<evidence type="ECO:0000256" key="7">
    <source>
        <dbReference type="ARBA" id="ARBA00023102"/>
    </source>
</evidence>
<feature type="active site" description="Proton donor" evidence="9">
    <location>
        <position position="133"/>
    </location>
</feature>
<reference evidence="13" key="1">
    <citation type="journal article" date="2019" name="Int. J. Syst. Evol. Microbiol.">
        <title>The Global Catalogue of Microorganisms (GCM) 10K type strain sequencing project: providing services to taxonomists for standard genome sequencing and annotation.</title>
        <authorList>
            <consortium name="The Broad Institute Genomics Platform"/>
            <consortium name="The Broad Institute Genome Sequencing Center for Infectious Disease"/>
            <person name="Wu L."/>
            <person name="Ma J."/>
        </authorList>
    </citation>
    <scope>NUCLEOTIDE SEQUENCE [LARGE SCALE GENOMIC DNA]</scope>
    <source>
        <strain evidence="13">KACC 11407</strain>
    </source>
</reference>
<dbReference type="CDD" id="cd04732">
    <property type="entry name" value="HisA"/>
    <property type="match status" value="1"/>
</dbReference>
<keyword evidence="8 9" id="KW-0413">Isomerase</keyword>
<evidence type="ECO:0000256" key="3">
    <source>
        <dbReference type="ARBA" id="ARBA00005133"/>
    </source>
</evidence>
<evidence type="ECO:0000256" key="2">
    <source>
        <dbReference type="ARBA" id="ARBA00004496"/>
    </source>
</evidence>
<dbReference type="EC" id="5.3.1.16" evidence="9 11"/>
<keyword evidence="5 9" id="KW-0963">Cytoplasm</keyword>
<evidence type="ECO:0000256" key="5">
    <source>
        <dbReference type="ARBA" id="ARBA00022490"/>
    </source>
</evidence>
<comment type="catalytic activity">
    <reaction evidence="1 9 11">
        <text>1-(5-phospho-beta-D-ribosyl)-5-[(5-phospho-beta-D-ribosylamino)methylideneamino]imidazole-4-carboxamide = 5-[(5-phospho-1-deoxy-D-ribulos-1-ylimino)methylamino]-1-(5-phospho-beta-D-ribosyl)imidazole-4-carboxamide</text>
        <dbReference type="Rhea" id="RHEA:15469"/>
        <dbReference type="ChEBI" id="CHEBI:58435"/>
        <dbReference type="ChEBI" id="CHEBI:58525"/>
        <dbReference type="EC" id="5.3.1.16"/>
    </reaction>
</comment>
<dbReference type="EMBL" id="JBHSNM010000001">
    <property type="protein sequence ID" value="MFC5569273.1"/>
    <property type="molecule type" value="Genomic_DNA"/>
</dbReference>
<evidence type="ECO:0000313" key="13">
    <source>
        <dbReference type="Proteomes" id="UP001596036"/>
    </source>
</evidence>
<dbReference type="InterPro" id="IPR023016">
    <property type="entry name" value="HisA/PriA"/>
</dbReference>
<dbReference type="InterPro" id="IPR006063">
    <property type="entry name" value="HisA_bact_arch"/>
</dbReference>
<dbReference type="InterPro" id="IPR013785">
    <property type="entry name" value="Aldolase_TIM"/>
</dbReference>
<evidence type="ECO:0000256" key="11">
    <source>
        <dbReference type="RuleBase" id="RU003658"/>
    </source>
</evidence>
<dbReference type="HAMAP" id="MF_01014">
    <property type="entry name" value="HisA"/>
    <property type="match status" value="1"/>
</dbReference>
<keyword evidence="13" id="KW-1185">Reference proteome</keyword>
<evidence type="ECO:0000256" key="1">
    <source>
        <dbReference type="ARBA" id="ARBA00000901"/>
    </source>
</evidence>
<proteinExistence type="inferred from homology"/>
<name>A0ABW0SJM9_9GAMM</name>
<comment type="caution">
    <text evidence="12">The sequence shown here is derived from an EMBL/GenBank/DDBJ whole genome shotgun (WGS) entry which is preliminary data.</text>
</comment>
<comment type="subcellular location">
    <subcellularLocation>
        <location evidence="2 9 11">Cytoplasm</location>
    </subcellularLocation>
</comment>
<dbReference type="Pfam" id="PF00977">
    <property type="entry name" value="His_biosynth"/>
    <property type="match status" value="1"/>
</dbReference>
<comment type="pathway">
    <text evidence="3 9 11">Amino-acid biosynthesis; L-histidine biosynthesis; L-histidine from 5-phospho-alpha-D-ribose 1-diphosphate: step 4/9.</text>
</comment>
<dbReference type="PANTHER" id="PTHR43090:SF2">
    <property type="entry name" value="1-(5-PHOSPHORIBOSYL)-5-[(5-PHOSPHORIBOSYLAMINO)METHYLIDENEAMINO] IMIDAZOLE-4-CARBOXAMIDE ISOMERASE"/>
    <property type="match status" value="1"/>
</dbReference>
<dbReference type="InterPro" id="IPR006062">
    <property type="entry name" value="His_biosynth"/>
</dbReference>
<keyword evidence="7 9" id="KW-0368">Histidine biosynthesis</keyword>
<dbReference type="SUPFAM" id="SSF51366">
    <property type="entry name" value="Ribulose-phoshate binding barrel"/>
    <property type="match status" value="1"/>
</dbReference>
<organism evidence="12 13">
    <name type="scientific">Lysobacter yangpyeongensis</name>
    <dbReference type="NCBI Taxonomy" id="346182"/>
    <lineage>
        <taxon>Bacteria</taxon>
        <taxon>Pseudomonadati</taxon>
        <taxon>Pseudomonadota</taxon>
        <taxon>Gammaproteobacteria</taxon>
        <taxon>Lysobacterales</taxon>
        <taxon>Lysobacteraceae</taxon>
        <taxon>Lysobacter</taxon>
    </lineage>
</organism>
<comment type="similarity">
    <text evidence="4 9 10">Belongs to the HisA/HisF family.</text>
</comment>
<dbReference type="InterPro" id="IPR011060">
    <property type="entry name" value="RibuloseP-bd_barrel"/>
</dbReference>
<dbReference type="GO" id="GO:0003949">
    <property type="term" value="F:1-(5-phosphoribosyl)-5-[(5-phosphoribosylamino)methylideneamino]imidazole-4-carboxamide isomerase activity"/>
    <property type="evidence" value="ECO:0007669"/>
    <property type="project" value="UniProtKB-EC"/>
</dbReference>
<sequence>MSGFALYPAIDMRAGRVVRLRQGDYATETQYADAPLALAQRYAEAGATWLHLVDLDAAREGGYTLAPLLAQIAAHTALRVQTGGGVRSADDVRRILDGGATRVVVGSLAVREPDTVLAWLERFGAERITVALDTRRADGQWQLPTEGWTQRSASGLETLLRRYAAAGLRHFLCTDIARDGMLAGPNLALYRDIATLAPNLRVQASGGIRDIDDIDAARAAGCAGAVLGKALLEGRFDLAQAVRGACAC</sequence>
<gene>
    <name evidence="9 12" type="primary">hisA</name>
    <name evidence="12" type="ORF">ACFPN1_04210</name>
</gene>
<protein>
    <recommendedName>
        <fullName evidence="9 11">1-(5-phosphoribosyl)-5-[(5-phosphoribosylamino)methylideneamino] imidazole-4-carboxamide isomerase</fullName>
        <ecNumber evidence="9 11">5.3.1.16</ecNumber>
    </recommendedName>
    <alternativeName>
        <fullName evidence="9">Phosphoribosylformimino-5-aminoimidazole carboxamide ribotide isomerase</fullName>
    </alternativeName>
</protein>
<dbReference type="NCBIfam" id="TIGR00007">
    <property type="entry name" value="1-(5-phosphoribosyl)-5-[(5-phosphoribosylamino)methylideneamino]imidazole-4-carboxamide isomerase"/>
    <property type="match status" value="1"/>
</dbReference>
<evidence type="ECO:0000313" key="12">
    <source>
        <dbReference type="EMBL" id="MFC5569273.1"/>
    </source>
</evidence>
<keyword evidence="6 9" id="KW-0028">Amino-acid biosynthesis</keyword>
<dbReference type="RefSeq" id="WP_386753259.1">
    <property type="nucleotide sequence ID" value="NZ_JBHSNM010000001.1"/>
</dbReference>
<accession>A0ABW0SJM9</accession>